<keyword evidence="2" id="KW-1185">Reference proteome</keyword>
<name>A0AAD9NY14_RIDPI</name>
<gene>
    <name evidence="1" type="ORF">NP493_261g02028</name>
</gene>
<dbReference type="EMBL" id="JAODUO010000261">
    <property type="protein sequence ID" value="KAK2184554.1"/>
    <property type="molecule type" value="Genomic_DNA"/>
</dbReference>
<dbReference type="AlphaFoldDB" id="A0AAD9NY14"/>
<evidence type="ECO:0000313" key="2">
    <source>
        <dbReference type="Proteomes" id="UP001209878"/>
    </source>
</evidence>
<reference evidence="1" key="1">
    <citation type="journal article" date="2023" name="Mol. Biol. Evol.">
        <title>Third-Generation Sequencing Reveals the Adaptive Role of the Epigenome in Three Deep-Sea Polychaetes.</title>
        <authorList>
            <person name="Perez M."/>
            <person name="Aroh O."/>
            <person name="Sun Y."/>
            <person name="Lan Y."/>
            <person name="Juniper S.K."/>
            <person name="Young C.R."/>
            <person name="Angers B."/>
            <person name="Qian P.Y."/>
        </authorList>
    </citation>
    <scope>NUCLEOTIDE SEQUENCE</scope>
    <source>
        <strain evidence="1">R07B-5</strain>
    </source>
</reference>
<comment type="caution">
    <text evidence="1">The sequence shown here is derived from an EMBL/GenBank/DDBJ whole genome shotgun (WGS) entry which is preliminary data.</text>
</comment>
<organism evidence="1 2">
    <name type="scientific">Ridgeia piscesae</name>
    <name type="common">Tubeworm</name>
    <dbReference type="NCBI Taxonomy" id="27915"/>
    <lineage>
        <taxon>Eukaryota</taxon>
        <taxon>Metazoa</taxon>
        <taxon>Spiralia</taxon>
        <taxon>Lophotrochozoa</taxon>
        <taxon>Annelida</taxon>
        <taxon>Polychaeta</taxon>
        <taxon>Sedentaria</taxon>
        <taxon>Canalipalpata</taxon>
        <taxon>Sabellida</taxon>
        <taxon>Siboglinidae</taxon>
        <taxon>Ridgeia</taxon>
    </lineage>
</organism>
<protein>
    <submittedName>
        <fullName evidence="1">Uncharacterized protein</fullName>
    </submittedName>
</protein>
<accession>A0AAD9NY14</accession>
<dbReference type="Proteomes" id="UP001209878">
    <property type="component" value="Unassembled WGS sequence"/>
</dbReference>
<sequence length="216" mass="24005">MVIAGRNIYQGSYCSCCDRHFSCRETPREPTRTTPYGAVFREETEKVHRDENGWKPSWNPNFRPDVRLASRVHYVTCDNCNARHRNPPQVYLSVSLAIARSVLAIARSVLAIARSVLAIARSVLAIARSVLAIARSVLAIARSVLAIARSGFGHSSVMLAIARSVLAIARSVLAIARSVLAIARYTEEKPNNVLVYGALLRLMGDMFHHRHSPHHR</sequence>
<proteinExistence type="predicted"/>
<evidence type="ECO:0000313" key="1">
    <source>
        <dbReference type="EMBL" id="KAK2184554.1"/>
    </source>
</evidence>